<accession>A0A1Q5QAH1</accession>
<dbReference type="Gene3D" id="4.10.240.10">
    <property type="entry name" value="Zn(2)-C6 fungal-type DNA-binding domain"/>
    <property type="match status" value="1"/>
</dbReference>
<evidence type="ECO:0000256" key="5">
    <source>
        <dbReference type="ARBA" id="ARBA00023163"/>
    </source>
</evidence>
<keyword evidence="2" id="KW-0479">Metal-binding</keyword>
<evidence type="ECO:0000256" key="4">
    <source>
        <dbReference type="ARBA" id="ARBA00023125"/>
    </source>
</evidence>
<keyword evidence="10" id="KW-1185">Reference proteome</keyword>
<evidence type="ECO:0000313" key="10">
    <source>
        <dbReference type="Proteomes" id="UP000214365"/>
    </source>
</evidence>
<dbReference type="OrthoDB" id="2341546at2759"/>
<name>A0A1Q5QAH1_TALAT</name>
<dbReference type="AlphaFoldDB" id="A0A1Q5QAH1"/>
<dbReference type="Pfam" id="PF04082">
    <property type="entry name" value="Fungal_trans"/>
    <property type="match status" value="1"/>
</dbReference>
<dbReference type="GO" id="GO:0000976">
    <property type="term" value="F:transcription cis-regulatory region binding"/>
    <property type="evidence" value="ECO:0007669"/>
    <property type="project" value="TreeGrafter"/>
</dbReference>
<dbReference type="GO" id="GO:0005634">
    <property type="term" value="C:nucleus"/>
    <property type="evidence" value="ECO:0007669"/>
    <property type="project" value="UniProtKB-SubCell"/>
</dbReference>
<feature type="compositionally biased region" description="Low complexity" evidence="7">
    <location>
        <begin position="149"/>
        <end position="165"/>
    </location>
</feature>
<dbReference type="EMBL" id="LFMY01000002">
    <property type="protein sequence ID" value="OKL62920.1"/>
    <property type="molecule type" value="Genomic_DNA"/>
</dbReference>
<reference evidence="9 10" key="1">
    <citation type="submission" date="2015-06" db="EMBL/GenBank/DDBJ databases">
        <title>Talaromyces atroroseus IBT 11181 draft genome.</title>
        <authorList>
            <person name="Rasmussen K.B."/>
            <person name="Rasmussen S."/>
            <person name="Petersen B."/>
            <person name="Sicheritz-Ponten T."/>
            <person name="Mortensen U.H."/>
            <person name="Thrane U."/>
        </authorList>
    </citation>
    <scope>NUCLEOTIDE SEQUENCE [LARGE SCALE GENOMIC DNA]</scope>
    <source>
        <strain evidence="9 10">IBT 11181</strain>
    </source>
</reference>
<feature type="region of interest" description="Disordered" evidence="7">
    <location>
        <begin position="127"/>
        <end position="183"/>
    </location>
</feature>
<dbReference type="RefSeq" id="XP_020123041.1">
    <property type="nucleotide sequence ID" value="XM_020261721.1"/>
</dbReference>
<dbReference type="GO" id="GO:0008270">
    <property type="term" value="F:zinc ion binding"/>
    <property type="evidence" value="ECO:0007669"/>
    <property type="project" value="InterPro"/>
</dbReference>
<dbReference type="PANTHER" id="PTHR31845">
    <property type="entry name" value="FINGER DOMAIN PROTEIN, PUTATIVE-RELATED"/>
    <property type="match status" value="1"/>
</dbReference>
<evidence type="ECO:0000313" key="9">
    <source>
        <dbReference type="EMBL" id="OKL62920.1"/>
    </source>
</evidence>
<evidence type="ECO:0000259" key="8">
    <source>
        <dbReference type="Pfam" id="PF04082"/>
    </source>
</evidence>
<dbReference type="GO" id="GO:0000981">
    <property type="term" value="F:DNA-binding transcription factor activity, RNA polymerase II-specific"/>
    <property type="evidence" value="ECO:0007669"/>
    <property type="project" value="InterPro"/>
</dbReference>
<evidence type="ECO:0000256" key="1">
    <source>
        <dbReference type="ARBA" id="ARBA00004123"/>
    </source>
</evidence>
<dbReference type="SUPFAM" id="SSF57701">
    <property type="entry name" value="Zn2/Cys6 DNA-binding domain"/>
    <property type="match status" value="1"/>
</dbReference>
<dbReference type="CDD" id="cd12148">
    <property type="entry name" value="fungal_TF_MHR"/>
    <property type="match status" value="1"/>
</dbReference>
<keyword evidence="4" id="KW-0238">DNA-binding</keyword>
<dbReference type="STRING" id="1441469.A0A1Q5QAH1"/>
<comment type="caution">
    <text evidence="9">The sequence shown here is derived from an EMBL/GenBank/DDBJ whole genome shotgun (WGS) entry which is preliminary data.</text>
</comment>
<dbReference type="Proteomes" id="UP000214365">
    <property type="component" value="Unassembled WGS sequence"/>
</dbReference>
<feature type="domain" description="Xylanolytic transcriptional activator regulatory" evidence="8">
    <location>
        <begin position="211"/>
        <end position="371"/>
    </location>
</feature>
<evidence type="ECO:0000256" key="3">
    <source>
        <dbReference type="ARBA" id="ARBA00023015"/>
    </source>
</evidence>
<organism evidence="9 10">
    <name type="scientific">Talaromyces atroroseus</name>
    <dbReference type="NCBI Taxonomy" id="1441469"/>
    <lineage>
        <taxon>Eukaryota</taxon>
        <taxon>Fungi</taxon>
        <taxon>Dikarya</taxon>
        <taxon>Ascomycota</taxon>
        <taxon>Pezizomycotina</taxon>
        <taxon>Eurotiomycetes</taxon>
        <taxon>Eurotiomycetidae</taxon>
        <taxon>Eurotiales</taxon>
        <taxon>Trichocomaceae</taxon>
        <taxon>Talaromyces</taxon>
        <taxon>Talaromyces sect. Trachyspermi</taxon>
    </lineage>
</organism>
<keyword evidence="3" id="KW-0805">Transcription regulation</keyword>
<sequence length="680" mass="76465">MSGYGPPSMIEQMNPEFRRTLGIHTSVGMPTPPVPRPVLGSVLLGQPAEPDKAQQPIKKRRGGSRRACNECKQQKAPVSARSPCSRCKRLNIECKVESSFKRISKRRRNAEMEKEIADLRRRLANGEHDIDAGDGNDINPSSAEGYYDANSPPSSSRAQSLSASADHQPSPMRPSLPSHVASDTPVSHSSNAWVLEDISLSKQRVDRLFEQYFRFYHPFLPLLDPTKDPEECRSCSEILAWTVICVSSRRYPFESGLLVSLSGPFSRLLWASISSVPQNYHVVKALCLLCTWPLPTTSQKSDQTFMLSGLMMNLAMQLGLHRPVQPEEFTTFRMEVRGEELKDRLQTWVLCNIVAQNVATGYGQPPSTIYDWALEPASLKAADYRLPEELKARLRIEKFCDRVTRSLYNGRPEPSEFLSMDKLLLVGILENELREMELDFGNDLSQINMIHLRAANLHLRYFVFLSQNARSDDLTNLFLATTTFLGRVLELETSPGNLLIHATNYILQMIVSAAFALMKLLKSSFARQIDIDHGKFLFNGAISSIRRISVVDNDRPVRLANIISQMWNAGSSGDDALHLGIRSRMSMSHVYDTVWRWRRRFRQSKASDDTAQANVNQTQATASGVMGPHPEQPLNDASWILSTNFEDNAFMNEASFSDFFDSLNWVFDGVPESMVAPTGL</sequence>
<dbReference type="GO" id="GO:0006351">
    <property type="term" value="P:DNA-templated transcription"/>
    <property type="evidence" value="ECO:0007669"/>
    <property type="project" value="InterPro"/>
</dbReference>
<evidence type="ECO:0000256" key="7">
    <source>
        <dbReference type="SAM" id="MobiDB-lite"/>
    </source>
</evidence>
<dbReference type="InterPro" id="IPR007219">
    <property type="entry name" value="XnlR_reg_dom"/>
</dbReference>
<evidence type="ECO:0000256" key="2">
    <source>
        <dbReference type="ARBA" id="ARBA00022723"/>
    </source>
</evidence>
<dbReference type="InterPro" id="IPR051089">
    <property type="entry name" value="prtT"/>
</dbReference>
<keyword evidence="6" id="KW-0539">Nucleus</keyword>
<dbReference type="InterPro" id="IPR036864">
    <property type="entry name" value="Zn2-C6_fun-type_DNA-bd_sf"/>
</dbReference>
<protein>
    <recommendedName>
        <fullName evidence="8">Xylanolytic transcriptional activator regulatory domain-containing protein</fullName>
    </recommendedName>
</protein>
<comment type="subcellular location">
    <subcellularLocation>
        <location evidence="1">Nucleus</location>
    </subcellularLocation>
</comment>
<evidence type="ECO:0000256" key="6">
    <source>
        <dbReference type="ARBA" id="ARBA00023242"/>
    </source>
</evidence>
<keyword evidence="5" id="KW-0804">Transcription</keyword>
<dbReference type="InterPro" id="IPR001138">
    <property type="entry name" value="Zn2Cys6_DnaBD"/>
</dbReference>
<dbReference type="CDD" id="cd00067">
    <property type="entry name" value="GAL4"/>
    <property type="match status" value="1"/>
</dbReference>
<proteinExistence type="predicted"/>
<feature type="region of interest" description="Disordered" evidence="7">
    <location>
        <begin position="28"/>
        <end position="63"/>
    </location>
</feature>
<dbReference type="PANTHER" id="PTHR31845:SF21">
    <property type="entry name" value="REGULATORY PROTEIN LEU3"/>
    <property type="match status" value="1"/>
</dbReference>
<gene>
    <name evidence="9" type="ORF">UA08_01996</name>
</gene>
<dbReference type="GeneID" id="31001751"/>